<dbReference type="SUPFAM" id="SSF53187">
    <property type="entry name" value="Zn-dependent exopeptidases"/>
    <property type="match status" value="1"/>
</dbReference>
<dbReference type="EMBL" id="VYDA01000520">
    <property type="protein sequence ID" value="MYH62945.1"/>
    <property type="molecule type" value="Genomic_DNA"/>
</dbReference>
<dbReference type="Gene3D" id="3.40.630.10">
    <property type="entry name" value="Zn peptidases"/>
    <property type="match status" value="1"/>
</dbReference>
<dbReference type="GO" id="GO:0016787">
    <property type="term" value="F:hydrolase activity"/>
    <property type="evidence" value="ECO:0007669"/>
    <property type="project" value="UniProtKB-KW"/>
</dbReference>
<feature type="non-terminal residue" evidence="1">
    <location>
        <position position="164"/>
    </location>
</feature>
<accession>A0A6B1G6X3</accession>
<gene>
    <name evidence="1" type="ORF">F4148_14715</name>
</gene>
<keyword evidence="1" id="KW-0378">Hydrolase</keyword>
<dbReference type="Pfam" id="PF01546">
    <property type="entry name" value="Peptidase_M20"/>
    <property type="match status" value="1"/>
</dbReference>
<dbReference type="PANTHER" id="PTHR43808">
    <property type="entry name" value="ACETYLORNITHINE DEACETYLASE"/>
    <property type="match status" value="1"/>
</dbReference>
<sequence>MLDSDRLISITRDILRIQSLSGEEAKVSFRIWKEMTALGFDRVWTDRVGNVVGVVEGAQPGPTIVFDAHTDTVGVSPGVPWELDPFSGEVRDGALHGRGAADMKGALAAMVHGIGGLDRAGLKGKAVVSASVMEEVLEGVALEKVIEQTGADFVVIGEASDLQI</sequence>
<protein>
    <submittedName>
        <fullName evidence="1">M20/M25/M40 family metallo-hydrolase</fullName>
    </submittedName>
</protein>
<proteinExistence type="predicted"/>
<comment type="caution">
    <text evidence="1">The sequence shown here is derived from an EMBL/GenBank/DDBJ whole genome shotgun (WGS) entry which is preliminary data.</text>
</comment>
<organism evidence="1">
    <name type="scientific">Caldilineaceae bacterium SB0675_bin_29</name>
    <dbReference type="NCBI Taxonomy" id="2605266"/>
    <lineage>
        <taxon>Bacteria</taxon>
        <taxon>Bacillati</taxon>
        <taxon>Chloroflexota</taxon>
        <taxon>Caldilineae</taxon>
        <taxon>Caldilineales</taxon>
        <taxon>Caldilineaceae</taxon>
    </lineage>
</organism>
<name>A0A6B1G6X3_9CHLR</name>
<reference evidence="1" key="1">
    <citation type="submission" date="2019-09" db="EMBL/GenBank/DDBJ databases">
        <title>Characterisation of the sponge microbiome using genome-centric metagenomics.</title>
        <authorList>
            <person name="Engelberts J.P."/>
            <person name="Robbins S.J."/>
            <person name="De Goeij J.M."/>
            <person name="Aranda M."/>
            <person name="Bell S.C."/>
            <person name="Webster N.S."/>
        </authorList>
    </citation>
    <scope>NUCLEOTIDE SEQUENCE</scope>
    <source>
        <strain evidence="1">SB0675_bin_29</strain>
    </source>
</reference>
<dbReference type="AlphaFoldDB" id="A0A6B1G6X3"/>
<evidence type="ECO:0000313" key="1">
    <source>
        <dbReference type="EMBL" id="MYH62945.1"/>
    </source>
</evidence>
<dbReference type="InterPro" id="IPR050072">
    <property type="entry name" value="Peptidase_M20A"/>
</dbReference>
<dbReference type="InterPro" id="IPR002933">
    <property type="entry name" value="Peptidase_M20"/>
</dbReference>